<dbReference type="EMBL" id="JASPKY010000713">
    <property type="protein sequence ID" value="KAK9686341.1"/>
    <property type="molecule type" value="Genomic_DNA"/>
</dbReference>
<keyword evidence="2" id="KW-1185">Reference proteome</keyword>
<evidence type="ECO:0008006" key="3">
    <source>
        <dbReference type="Google" id="ProtNLM"/>
    </source>
</evidence>
<dbReference type="Proteomes" id="UP001458880">
    <property type="component" value="Unassembled WGS sequence"/>
</dbReference>
<gene>
    <name evidence="1" type="ORF">QE152_g37262</name>
</gene>
<protein>
    <recommendedName>
        <fullName evidence="3">PiggyBac transposable element-derived protein domain-containing protein</fullName>
    </recommendedName>
</protein>
<evidence type="ECO:0000313" key="2">
    <source>
        <dbReference type="Proteomes" id="UP001458880"/>
    </source>
</evidence>
<name>A0AAW1IB00_POPJA</name>
<reference evidence="1 2" key="1">
    <citation type="journal article" date="2024" name="BMC Genomics">
        <title>De novo assembly and annotation of Popillia japonica's genome with initial clues to its potential as an invasive pest.</title>
        <authorList>
            <person name="Cucini C."/>
            <person name="Boschi S."/>
            <person name="Funari R."/>
            <person name="Cardaioli E."/>
            <person name="Iannotti N."/>
            <person name="Marturano G."/>
            <person name="Paoli F."/>
            <person name="Bruttini M."/>
            <person name="Carapelli A."/>
            <person name="Frati F."/>
            <person name="Nardi F."/>
        </authorList>
    </citation>
    <scope>NUCLEOTIDE SEQUENCE [LARGE SCALE GENOMIC DNA]</scope>
    <source>
        <strain evidence="1">DMR45628</strain>
    </source>
</reference>
<evidence type="ECO:0000313" key="1">
    <source>
        <dbReference type="EMBL" id="KAK9686341.1"/>
    </source>
</evidence>
<dbReference type="AlphaFoldDB" id="A0AAW1IB00"/>
<accession>A0AAW1IB00</accession>
<proteinExistence type="predicted"/>
<organism evidence="1 2">
    <name type="scientific">Popillia japonica</name>
    <name type="common">Japanese beetle</name>
    <dbReference type="NCBI Taxonomy" id="7064"/>
    <lineage>
        <taxon>Eukaryota</taxon>
        <taxon>Metazoa</taxon>
        <taxon>Ecdysozoa</taxon>
        <taxon>Arthropoda</taxon>
        <taxon>Hexapoda</taxon>
        <taxon>Insecta</taxon>
        <taxon>Pterygota</taxon>
        <taxon>Neoptera</taxon>
        <taxon>Endopterygota</taxon>
        <taxon>Coleoptera</taxon>
        <taxon>Polyphaga</taxon>
        <taxon>Scarabaeiformia</taxon>
        <taxon>Scarabaeidae</taxon>
        <taxon>Rutelinae</taxon>
        <taxon>Popillia</taxon>
    </lineage>
</organism>
<comment type="caution">
    <text evidence="1">The sequence shown here is derived from an EMBL/GenBank/DDBJ whole genome shotgun (WGS) entry which is preliminary data.</text>
</comment>
<sequence length="118" mass="13817">MANNPDKFGIKFWLTADVKAKYLMNRFPFVGKDDQRPKNLLLGNGDKKMPETVKFYNETAFGVDVLDQMARQYSTKSASRRWRLFLYNKKLFAQCVLLNKVQAVKEKRIFQNICTITI</sequence>